<evidence type="ECO:0000256" key="5">
    <source>
        <dbReference type="ARBA" id="ARBA00023136"/>
    </source>
</evidence>
<evidence type="ECO:0000313" key="7">
    <source>
        <dbReference type="EMBL" id="PIU36636.1"/>
    </source>
</evidence>
<dbReference type="Gene3D" id="3.30.700.10">
    <property type="entry name" value="Glycoprotein, Type 4 Pilin"/>
    <property type="match status" value="1"/>
</dbReference>
<evidence type="ECO:0000256" key="6">
    <source>
        <dbReference type="SAM" id="Phobius"/>
    </source>
</evidence>
<dbReference type="Pfam" id="PF07963">
    <property type="entry name" value="N_methyl"/>
    <property type="match status" value="1"/>
</dbReference>
<evidence type="ECO:0000256" key="1">
    <source>
        <dbReference type="ARBA" id="ARBA00004167"/>
    </source>
</evidence>
<comment type="caution">
    <text evidence="7">The sequence shown here is derived from an EMBL/GenBank/DDBJ whole genome shotgun (WGS) entry which is preliminary data.</text>
</comment>
<organism evidence="7 8">
    <name type="scientific">Candidatus Roizmanbacteria bacterium CG07_land_8_20_14_0_80_34_15</name>
    <dbReference type="NCBI Taxonomy" id="1974849"/>
    <lineage>
        <taxon>Bacteria</taxon>
        <taxon>Candidatus Roizmaniibacteriota</taxon>
    </lineage>
</organism>
<keyword evidence="5 6" id="KW-0472">Membrane</keyword>
<dbReference type="PANTHER" id="PTHR30093">
    <property type="entry name" value="GENERAL SECRETION PATHWAY PROTEIN G"/>
    <property type="match status" value="1"/>
</dbReference>
<dbReference type="InterPro" id="IPR012902">
    <property type="entry name" value="N_methyl_site"/>
</dbReference>
<dbReference type="PANTHER" id="PTHR30093:SF44">
    <property type="entry name" value="TYPE II SECRETION SYSTEM CORE PROTEIN G"/>
    <property type="match status" value="1"/>
</dbReference>
<keyword evidence="3 6" id="KW-0812">Transmembrane</keyword>
<accession>A0A2M6YT22</accession>
<evidence type="ECO:0000256" key="4">
    <source>
        <dbReference type="ARBA" id="ARBA00022989"/>
    </source>
</evidence>
<dbReference type="SUPFAM" id="SSF54523">
    <property type="entry name" value="Pili subunits"/>
    <property type="match status" value="1"/>
</dbReference>
<feature type="transmembrane region" description="Helical" evidence="6">
    <location>
        <begin position="6"/>
        <end position="31"/>
    </location>
</feature>
<dbReference type="Proteomes" id="UP000230184">
    <property type="component" value="Unassembled WGS sequence"/>
</dbReference>
<name>A0A2M6YT22_9BACT</name>
<dbReference type="AlphaFoldDB" id="A0A2M6YT22"/>
<dbReference type="GO" id="GO:0015627">
    <property type="term" value="C:type II protein secretion system complex"/>
    <property type="evidence" value="ECO:0007669"/>
    <property type="project" value="InterPro"/>
</dbReference>
<dbReference type="EMBL" id="PEWY01000138">
    <property type="protein sequence ID" value="PIU36636.1"/>
    <property type="molecule type" value="Genomic_DNA"/>
</dbReference>
<gene>
    <name evidence="7" type="ORF">COT02_04985</name>
</gene>
<dbReference type="GO" id="GO:0016020">
    <property type="term" value="C:membrane"/>
    <property type="evidence" value="ECO:0007669"/>
    <property type="project" value="UniProtKB-SubCell"/>
</dbReference>
<keyword evidence="2" id="KW-0488">Methylation</keyword>
<dbReference type="InterPro" id="IPR000983">
    <property type="entry name" value="Bac_GSPG_pilin"/>
</dbReference>
<sequence>MKHGFTLIELLVVIAIIGSLSALFLPNFMAARERARDTQRKSDLRQIQKALEMHKQDQSPT</sequence>
<dbReference type="GO" id="GO:0015628">
    <property type="term" value="P:protein secretion by the type II secretion system"/>
    <property type="evidence" value="ECO:0007669"/>
    <property type="project" value="InterPro"/>
</dbReference>
<evidence type="ECO:0000256" key="3">
    <source>
        <dbReference type="ARBA" id="ARBA00022692"/>
    </source>
</evidence>
<evidence type="ECO:0000256" key="2">
    <source>
        <dbReference type="ARBA" id="ARBA00022481"/>
    </source>
</evidence>
<comment type="subcellular location">
    <subcellularLocation>
        <location evidence="1">Membrane</location>
        <topology evidence="1">Single-pass membrane protein</topology>
    </subcellularLocation>
</comment>
<evidence type="ECO:0000313" key="8">
    <source>
        <dbReference type="Proteomes" id="UP000230184"/>
    </source>
</evidence>
<dbReference type="InterPro" id="IPR045584">
    <property type="entry name" value="Pilin-like"/>
</dbReference>
<feature type="non-terminal residue" evidence="7">
    <location>
        <position position="61"/>
    </location>
</feature>
<dbReference type="PRINTS" id="PR00813">
    <property type="entry name" value="BCTERIALGSPG"/>
</dbReference>
<dbReference type="PROSITE" id="PS00409">
    <property type="entry name" value="PROKAR_NTER_METHYL"/>
    <property type="match status" value="1"/>
</dbReference>
<keyword evidence="4 6" id="KW-1133">Transmembrane helix</keyword>
<protein>
    <submittedName>
        <fullName evidence="7">Prepilin-type cleavage/methylation domain-containing protein</fullName>
    </submittedName>
</protein>
<dbReference type="NCBIfam" id="TIGR02532">
    <property type="entry name" value="IV_pilin_GFxxxE"/>
    <property type="match status" value="1"/>
</dbReference>
<reference evidence="8" key="1">
    <citation type="submission" date="2017-09" db="EMBL/GenBank/DDBJ databases">
        <title>Depth-based differentiation of microbial function through sediment-hosted aquifers and enrichment of novel symbionts in the deep terrestrial subsurface.</title>
        <authorList>
            <person name="Probst A.J."/>
            <person name="Ladd B."/>
            <person name="Jarett J.K."/>
            <person name="Geller-Mcgrath D.E."/>
            <person name="Sieber C.M.K."/>
            <person name="Emerson J.B."/>
            <person name="Anantharaman K."/>
            <person name="Thomas B.C."/>
            <person name="Malmstrom R."/>
            <person name="Stieglmeier M."/>
            <person name="Klingl A."/>
            <person name="Woyke T."/>
            <person name="Ryan C.M."/>
            <person name="Banfield J.F."/>
        </authorList>
    </citation>
    <scope>NUCLEOTIDE SEQUENCE [LARGE SCALE GENOMIC DNA]</scope>
</reference>
<proteinExistence type="predicted"/>